<keyword evidence="1" id="KW-1133">Transmembrane helix</keyword>
<dbReference type="Proteomes" id="UP001205185">
    <property type="component" value="Unassembled WGS sequence"/>
</dbReference>
<dbReference type="EMBL" id="JAMTCO010000007">
    <property type="protein sequence ID" value="MCP2270670.1"/>
    <property type="molecule type" value="Genomic_DNA"/>
</dbReference>
<evidence type="ECO:0008006" key="4">
    <source>
        <dbReference type="Google" id="ProtNLM"/>
    </source>
</evidence>
<sequence length="113" mass="12050">MFTTGELLLILSMGFAAPALLSLIAVSGVQLAKARQEWSDWQLHGGDKPTSGYFARVGVLGAVTAAVVLTGLLTIRSVGWRTVEIQFGTATLIGISRLARQAFFIARTSQATR</sequence>
<keyword evidence="1" id="KW-0472">Membrane</keyword>
<name>A0ABT1IDG9_9PSEU</name>
<proteinExistence type="predicted"/>
<organism evidence="2 3">
    <name type="scientific">Actinokineospora diospyrosa</name>
    <dbReference type="NCBI Taxonomy" id="103728"/>
    <lineage>
        <taxon>Bacteria</taxon>
        <taxon>Bacillati</taxon>
        <taxon>Actinomycetota</taxon>
        <taxon>Actinomycetes</taxon>
        <taxon>Pseudonocardiales</taxon>
        <taxon>Pseudonocardiaceae</taxon>
        <taxon>Actinokineospora</taxon>
    </lineage>
</organism>
<dbReference type="RefSeq" id="WP_253887624.1">
    <property type="nucleotide sequence ID" value="NZ_BAAAVB010000009.1"/>
</dbReference>
<evidence type="ECO:0000313" key="2">
    <source>
        <dbReference type="EMBL" id="MCP2270670.1"/>
    </source>
</evidence>
<comment type="caution">
    <text evidence="2">The sequence shown here is derived from an EMBL/GenBank/DDBJ whole genome shotgun (WGS) entry which is preliminary data.</text>
</comment>
<keyword evidence="3" id="KW-1185">Reference proteome</keyword>
<evidence type="ECO:0000313" key="3">
    <source>
        <dbReference type="Proteomes" id="UP001205185"/>
    </source>
</evidence>
<keyword evidence="1" id="KW-0812">Transmembrane</keyword>
<evidence type="ECO:0000256" key="1">
    <source>
        <dbReference type="SAM" id="Phobius"/>
    </source>
</evidence>
<feature type="transmembrane region" description="Helical" evidence="1">
    <location>
        <begin position="53"/>
        <end position="75"/>
    </location>
</feature>
<protein>
    <recommendedName>
        <fullName evidence="4">SdpI/YhfL family protein</fullName>
    </recommendedName>
</protein>
<accession>A0ABT1IDG9</accession>
<gene>
    <name evidence="2" type="ORF">LV75_003171</name>
</gene>
<reference evidence="2 3" key="1">
    <citation type="submission" date="2022-06" db="EMBL/GenBank/DDBJ databases">
        <title>Genomic Encyclopedia of Archaeal and Bacterial Type Strains, Phase II (KMG-II): from individual species to whole genera.</title>
        <authorList>
            <person name="Goeker M."/>
        </authorList>
    </citation>
    <scope>NUCLEOTIDE SEQUENCE [LARGE SCALE GENOMIC DNA]</scope>
    <source>
        <strain evidence="2 3">DSM 44255</strain>
    </source>
</reference>